<reference evidence="2" key="1">
    <citation type="submission" date="2024-04" db="EMBL/GenBank/DDBJ databases">
        <authorList>
            <consortium name="Molecular Ecology Group"/>
        </authorList>
    </citation>
    <scope>NUCLEOTIDE SEQUENCE</scope>
</reference>
<dbReference type="AlphaFoldDB" id="A0AAV2P7E8"/>
<evidence type="ECO:0000256" key="1">
    <source>
        <dbReference type="SAM" id="MobiDB-lite"/>
    </source>
</evidence>
<name>A0AAV2P7E8_9HYME</name>
<evidence type="ECO:0000313" key="2">
    <source>
        <dbReference type="EMBL" id="CAL1688865.1"/>
    </source>
</evidence>
<dbReference type="EMBL" id="OZ034832">
    <property type="protein sequence ID" value="CAL1688865.1"/>
    <property type="molecule type" value="Genomic_DNA"/>
</dbReference>
<proteinExistence type="predicted"/>
<evidence type="ECO:0000313" key="3">
    <source>
        <dbReference type="Proteomes" id="UP001497644"/>
    </source>
</evidence>
<feature type="compositionally biased region" description="Polar residues" evidence="1">
    <location>
        <begin position="57"/>
        <end position="67"/>
    </location>
</feature>
<feature type="region of interest" description="Disordered" evidence="1">
    <location>
        <begin position="36"/>
        <end position="82"/>
    </location>
</feature>
<organism evidence="2 3">
    <name type="scientific">Lasius platythorax</name>
    <dbReference type="NCBI Taxonomy" id="488582"/>
    <lineage>
        <taxon>Eukaryota</taxon>
        <taxon>Metazoa</taxon>
        <taxon>Ecdysozoa</taxon>
        <taxon>Arthropoda</taxon>
        <taxon>Hexapoda</taxon>
        <taxon>Insecta</taxon>
        <taxon>Pterygota</taxon>
        <taxon>Neoptera</taxon>
        <taxon>Endopterygota</taxon>
        <taxon>Hymenoptera</taxon>
        <taxon>Apocrita</taxon>
        <taxon>Aculeata</taxon>
        <taxon>Formicoidea</taxon>
        <taxon>Formicidae</taxon>
        <taxon>Formicinae</taxon>
        <taxon>Lasius</taxon>
        <taxon>Lasius</taxon>
    </lineage>
</organism>
<dbReference type="Proteomes" id="UP001497644">
    <property type="component" value="Chromosome 9"/>
</dbReference>
<sequence>MNLIWLVNILRDNDSAVVMRFYAFFTSRAWHPIATRRRPTDGGEEKEKKAEGMRYTCGTSPRVQSAEQRCPPFDAGRTPREC</sequence>
<keyword evidence="3" id="KW-1185">Reference proteome</keyword>
<feature type="compositionally biased region" description="Basic and acidic residues" evidence="1">
    <location>
        <begin position="38"/>
        <end position="52"/>
    </location>
</feature>
<protein>
    <submittedName>
        <fullName evidence="2">Uncharacterized protein</fullName>
    </submittedName>
</protein>
<gene>
    <name evidence="2" type="ORF">LPLAT_LOCUS13900</name>
</gene>
<accession>A0AAV2P7E8</accession>